<name>I7GLW5_MACFA</name>
<feature type="region of interest" description="Disordered" evidence="1">
    <location>
        <begin position="1"/>
        <end position="77"/>
    </location>
</feature>
<sequence>MGTTCPLAATSRRRQKGNRSPRPSCSPSLVMTPRPVSWGLLPQGAKRSGDSSRDSWARKNIGDARPRRSGIGNHTTS</sequence>
<evidence type="ECO:0000313" key="2">
    <source>
        <dbReference type="EMBL" id="BAE89860.1"/>
    </source>
</evidence>
<dbReference type="EMBL" id="AB172798">
    <property type="protein sequence ID" value="BAE89860.1"/>
    <property type="molecule type" value="mRNA"/>
</dbReference>
<feature type="compositionally biased region" description="Basic and acidic residues" evidence="1">
    <location>
        <begin position="47"/>
        <end position="66"/>
    </location>
</feature>
<protein>
    <submittedName>
        <fullName evidence="2">Macaca fascicularis brain cDNA clone: QflA-19618, similar to human HMBA-inducible (HIS1), mRNA, RefSeq: NM_006460.1</fullName>
    </submittedName>
</protein>
<reference evidence="2" key="1">
    <citation type="journal article" date="2007" name="PLoS Biol.">
        <title>Rate of evolution in brain-expressed genes in humans and other primates.</title>
        <authorList>
            <person name="Wang H.-Y."/>
            <person name="Chien H.-C."/>
            <person name="Osada N."/>
            <person name="Hashimoto K."/>
            <person name="Sugano S."/>
            <person name="Gojobori T."/>
            <person name="Chou C.-K."/>
            <person name="Tsai S.-F."/>
            <person name="Wu C.-I."/>
            <person name="Shen C.-K.J."/>
        </authorList>
    </citation>
    <scope>NUCLEOTIDE SEQUENCE</scope>
</reference>
<proteinExistence type="evidence at transcript level"/>
<organism evidence="2">
    <name type="scientific">Macaca fascicularis</name>
    <name type="common">Crab-eating macaque</name>
    <name type="synonym">Cynomolgus monkey</name>
    <dbReference type="NCBI Taxonomy" id="9541"/>
    <lineage>
        <taxon>Eukaryota</taxon>
        <taxon>Metazoa</taxon>
        <taxon>Chordata</taxon>
        <taxon>Craniata</taxon>
        <taxon>Vertebrata</taxon>
        <taxon>Euteleostomi</taxon>
        <taxon>Mammalia</taxon>
        <taxon>Eutheria</taxon>
        <taxon>Euarchontoglires</taxon>
        <taxon>Primates</taxon>
        <taxon>Haplorrhini</taxon>
        <taxon>Catarrhini</taxon>
        <taxon>Cercopithecidae</taxon>
        <taxon>Cercopithecinae</taxon>
        <taxon>Macaca</taxon>
    </lineage>
</organism>
<evidence type="ECO:0000256" key="1">
    <source>
        <dbReference type="SAM" id="MobiDB-lite"/>
    </source>
</evidence>
<accession>I7GLW5</accession>
<dbReference type="AlphaFoldDB" id="I7GLW5"/>